<dbReference type="Gene3D" id="2.170.130.10">
    <property type="entry name" value="TonB-dependent receptor, plug domain"/>
    <property type="match status" value="1"/>
</dbReference>
<dbReference type="Proteomes" id="UP000253383">
    <property type="component" value="Unassembled WGS sequence"/>
</dbReference>
<proteinExistence type="predicted"/>
<sequence length="872" mass="98077">MKSNKPLTKTLYGRTKCFNPSNPHSVSRSVWYGLIYCRRSLRHSYLLSKYDNCFYNGYTMKSFFSILFLLIPLAASAQIAPKTIWGVVKDSRNEAIPGATVSLLSASDSTLVQGEITNGKGKFELKNLANNQYTLRVSSIGSNDYRSGLLTIDDQHPVVSLPVIILTPSNTILNEVVVVAKRPLIEQDLDKTVVNVDAMVSSVGSNTLDVLEKTPGVTVGNDGEISLNGKAGVLVLIDGRPTYLSGPDLASYLKSLPGGSLDKIELMTNPPAKYDAAGTSIINIRLKKNRMQGFVGDISASYSQGVTARTNNVINVNFNRKKINLFGSLGYSRDADYADDSYNRILYNENSSINSSVVLQNNLTYTVPGIMTRLGMDYAVSSRTTYGFVVNYQNRSKQERLDYFSKNSTANPVLDSLGNGYTKGNFNWRNVGINANFQHKFNAEGRELTADVNYIIHQTTGDQRLTTMVSSADESFTNRRDFLYDLPSKIAIYTAKADYVHPFKNKAVVEAGFKSSFVTNDTDSRYYSVSGTTQTPDYGKSNHFIYRETIQAAYLNSRKEWKRMAAQLGFRLENTVVNGRQLGNAEVKETAFDIKYMRVFPTAFLRYKLDSLGNNTMTMSIARRINRPNYQLLNPFLFYRDAYSYTVGNPLLKPQYHFQYELKYQHKNNFGIALQYNHFTDVIFQTTQAIDGIFIISPNNVASGRILAMATNLTQSITKCWTLNANLTIAHMALNGVAYSEKLNPKIYHARMNLVNQLKFEKGWNGEITGFFVTKDLNGQRITDPRYRINLAVQKKVLKDKGSVRLLAEDLFHSWKQKDRTVSLKQADAFHTQATDTRRIGVAFSYRFGKETFARKRRHNDNAADAEKGRVD</sequence>
<organism evidence="3 4">
    <name type="scientific">Larkinella punicea</name>
    <dbReference type="NCBI Taxonomy" id="2315727"/>
    <lineage>
        <taxon>Bacteria</taxon>
        <taxon>Pseudomonadati</taxon>
        <taxon>Bacteroidota</taxon>
        <taxon>Cytophagia</taxon>
        <taxon>Cytophagales</taxon>
        <taxon>Spirosomataceae</taxon>
        <taxon>Larkinella</taxon>
    </lineage>
</organism>
<dbReference type="Gene3D" id="2.60.40.10">
    <property type="entry name" value="Immunoglobulins"/>
    <property type="match status" value="1"/>
</dbReference>
<dbReference type="AlphaFoldDB" id="A0A368JHG3"/>
<dbReference type="OrthoDB" id="905812at2"/>
<dbReference type="SUPFAM" id="SSF56935">
    <property type="entry name" value="Porins"/>
    <property type="match status" value="1"/>
</dbReference>
<dbReference type="SUPFAM" id="SSF49464">
    <property type="entry name" value="Carboxypeptidase regulatory domain-like"/>
    <property type="match status" value="1"/>
</dbReference>
<dbReference type="Pfam" id="PF07715">
    <property type="entry name" value="Plug"/>
    <property type="match status" value="1"/>
</dbReference>
<feature type="domain" description="Outer membrane protein beta-barrel" evidence="2">
    <location>
        <begin position="439"/>
        <end position="846"/>
    </location>
</feature>
<dbReference type="Pfam" id="PF13620">
    <property type="entry name" value="CarboxypepD_reg"/>
    <property type="match status" value="1"/>
</dbReference>
<dbReference type="InterPro" id="IPR012910">
    <property type="entry name" value="Plug_dom"/>
</dbReference>
<dbReference type="Pfam" id="PF14905">
    <property type="entry name" value="OMP_b-brl_3"/>
    <property type="match status" value="1"/>
</dbReference>
<evidence type="ECO:0000313" key="3">
    <source>
        <dbReference type="EMBL" id="RCR66705.1"/>
    </source>
</evidence>
<gene>
    <name evidence="3" type="ORF">DUE52_25755</name>
</gene>
<evidence type="ECO:0000313" key="4">
    <source>
        <dbReference type="Proteomes" id="UP000253383"/>
    </source>
</evidence>
<protein>
    <submittedName>
        <fullName evidence="3">Uncharacterized protein</fullName>
    </submittedName>
</protein>
<evidence type="ECO:0000259" key="1">
    <source>
        <dbReference type="Pfam" id="PF07715"/>
    </source>
</evidence>
<dbReference type="InterPro" id="IPR037066">
    <property type="entry name" value="Plug_dom_sf"/>
</dbReference>
<dbReference type="InterPro" id="IPR013783">
    <property type="entry name" value="Ig-like_fold"/>
</dbReference>
<feature type="domain" description="TonB-dependent receptor plug" evidence="1">
    <location>
        <begin position="191"/>
        <end position="276"/>
    </location>
</feature>
<keyword evidence="4" id="KW-1185">Reference proteome</keyword>
<dbReference type="InterPro" id="IPR041700">
    <property type="entry name" value="OMP_b-brl_3"/>
</dbReference>
<reference evidence="3 4" key="1">
    <citation type="submission" date="2018-07" db="EMBL/GenBank/DDBJ databases">
        <title>Genome analysis of Larkinella rosea.</title>
        <authorList>
            <person name="Zhou Z."/>
            <person name="Wang G."/>
        </authorList>
    </citation>
    <scope>NUCLEOTIDE SEQUENCE [LARGE SCALE GENOMIC DNA]</scope>
    <source>
        <strain evidence="4">zzj9</strain>
    </source>
</reference>
<dbReference type="EMBL" id="QOWE01000025">
    <property type="protein sequence ID" value="RCR66705.1"/>
    <property type="molecule type" value="Genomic_DNA"/>
</dbReference>
<evidence type="ECO:0000259" key="2">
    <source>
        <dbReference type="Pfam" id="PF14905"/>
    </source>
</evidence>
<comment type="caution">
    <text evidence="3">The sequence shown here is derived from an EMBL/GenBank/DDBJ whole genome shotgun (WGS) entry which is preliminary data.</text>
</comment>
<dbReference type="InterPro" id="IPR008969">
    <property type="entry name" value="CarboxyPept-like_regulatory"/>
</dbReference>
<accession>A0A368JHG3</accession>
<name>A0A368JHG3_9BACT</name>